<dbReference type="PROSITE" id="PS51745">
    <property type="entry name" value="PB1"/>
    <property type="match status" value="1"/>
</dbReference>
<dbReference type="Gene3D" id="3.10.20.90">
    <property type="entry name" value="Phosphatidylinositol 3-kinase Catalytic Subunit, Chain A, domain 1"/>
    <property type="match status" value="1"/>
</dbReference>
<evidence type="ECO:0000256" key="7">
    <source>
        <dbReference type="ARBA" id="ARBA00023294"/>
    </source>
</evidence>
<comment type="caution">
    <text evidence="10">The sequence shown here is derived from an EMBL/GenBank/DDBJ whole genome shotgun (WGS) entry which is preliminary data.</text>
</comment>
<dbReference type="InterPro" id="IPR053793">
    <property type="entry name" value="PB1-like"/>
</dbReference>
<keyword evidence="4 8" id="KW-0805">Transcription regulation</keyword>
<dbReference type="SUPFAM" id="SSF54277">
    <property type="entry name" value="CAD &amp; PB1 domains"/>
    <property type="match status" value="1"/>
</dbReference>
<dbReference type="PANTHER" id="PTHR31734">
    <property type="entry name" value="AUXIN-RESPONSIVE PROTEIN IAA17"/>
    <property type="match status" value="1"/>
</dbReference>
<dbReference type="InterPro" id="IPR003311">
    <property type="entry name" value="AUX_IAA"/>
</dbReference>
<accession>A0ABC8SBV2</accession>
<sequence>MVRNGSSLESKTSVKNKPSFAEDFENCGVGTETLPLLLWNDQPNEEEDDLRRQKRITSDTNRECGEINDHLVGWPPIKSWRRKLLHEHQGGRIANHRTAERGNGGTKSMYVKVKMEGVGIGRKIDPRQYHSYQTLSNSLINMFVKNPKCEEDGAHYTLLYQDREGDWLLAGDIPWQNFIEVVQRMKILRNAG</sequence>
<dbReference type="InterPro" id="IPR033389">
    <property type="entry name" value="AUX/IAA_dom"/>
</dbReference>
<evidence type="ECO:0000313" key="11">
    <source>
        <dbReference type="Proteomes" id="UP001642360"/>
    </source>
</evidence>
<evidence type="ECO:0000256" key="3">
    <source>
        <dbReference type="ARBA" id="ARBA00022491"/>
    </source>
</evidence>
<feature type="domain" description="PB1" evidence="9">
    <location>
        <begin position="108"/>
        <end position="192"/>
    </location>
</feature>
<organism evidence="10 11">
    <name type="scientific">Ilex paraguariensis</name>
    <name type="common">yerba mate</name>
    <dbReference type="NCBI Taxonomy" id="185542"/>
    <lineage>
        <taxon>Eukaryota</taxon>
        <taxon>Viridiplantae</taxon>
        <taxon>Streptophyta</taxon>
        <taxon>Embryophyta</taxon>
        <taxon>Tracheophyta</taxon>
        <taxon>Spermatophyta</taxon>
        <taxon>Magnoliopsida</taxon>
        <taxon>eudicotyledons</taxon>
        <taxon>Gunneridae</taxon>
        <taxon>Pentapetalae</taxon>
        <taxon>asterids</taxon>
        <taxon>campanulids</taxon>
        <taxon>Aquifoliales</taxon>
        <taxon>Aquifoliaceae</taxon>
        <taxon>Ilex</taxon>
    </lineage>
</organism>
<comment type="subunit">
    <text evidence="8">Homodimers and heterodimers.</text>
</comment>
<evidence type="ECO:0000256" key="6">
    <source>
        <dbReference type="ARBA" id="ARBA00023242"/>
    </source>
</evidence>
<evidence type="ECO:0000256" key="1">
    <source>
        <dbReference type="ARBA" id="ARBA00004123"/>
    </source>
</evidence>
<keyword evidence="3 8" id="KW-0678">Repressor</keyword>
<name>A0ABC8SBV2_9AQUA</name>
<keyword evidence="11" id="KW-1185">Reference proteome</keyword>
<dbReference type="EMBL" id="CAUOFW020002547">
    <property type="protein sequence ID" value="CAK9154595.1"/>
    <property type="molecule type" value="Genomic_DNA"/>
</dbReference>
<protein>
    <recommendedName>
        <fullName evidence="8">Auxin-responsive protein</fullName>
    </recommendedName>
</protein>
<dbReference type="GO" id="GO:0009734">
    <property type="term" value="P:auxin-activated signaling pathway"/>
    <property type="evidence" value="ECO:0007669"/>
    <property type="project" value="UniProtKB-UniRule"/>
</dbReference>
<evidence type="ECO:0000256" key="2">
    <source>
        <dbReference type="ARBA" id="ARBA00006728"/>
    </source>
</evidence>
<evidence type="ECO:0000313" key="10">
    <source>
        <dbReference type="EMBL" id="CAK9154595.1"/>
    </source>
</evidence>
<evidence type="ECO:0000256" key="4">
    <source>
        <dbReference type="ARBA" id="ARBA00023015"/>
    </source>
</evidence>
<dbReference type="Proteomes" id="UP001642360">
    <property type="component" value="Unassembled WGS sequence"/>
</dbReference>
<evidence type="ECO:0000259" key="9">
    <source>
        <dbReference type="PROSITE" id="PS51745"/>
    </source>
</evidence>
<comment type="similarity">
    <text evidence="2 8">Belongs to the Aux/IAA family.</text>
</comment>
<keyword evidence="7 8" id="KW-0927">Auxin signaling pathway</keyword>
<keyword evidence="6 8" id="KW-0539">Nucleus</keyword>
<comment type="function">
    <text evidence="8">Aux/IAA proteins are short-lived transcriptional factors that function as repressors of early auxin response genes at low auxin concentrations.</text>
</comment>
<proteinExistence type="inferred from homology"/>
<gene>
    <name evidence="10" type="ORF">ILEXP_LOCUS22929</name>
</gene>
<dbReference type="Pfam" id="PF02309">
    <property type="entry name" value="AUX_IAA"/>
    <property type="match status" value="2"/>
</dbReference>
<dbReference type="AlphaFoldDB" id="A0ABC8SBV2"/>
<reference evidence="10 11" key="1">
    <citation type="submission" date="2024-02" db="EMBL/GenBank/DDBJ databases">
        <authorList>
            <person name="Vignale AGUSTIN F."/>
            <person name="Sosa J E."/>
            <person name="Modenutti C."/>
        </authorList>
    </citation>
    <scope>NUCLEOTIDE SEQUENCE [LARGE SCALE GENOMIC DNA]</scope>
</reference>
<dbReference type="PANTHER" id="PTHR31734:SF44">
    <property type="entry name" value="AUXIN-RESPONSIVE PROTEIN"/>
    <property type="match status" value="1"/>
</dbReference>
<comment type="subcellular location">
    <subcellularLocation>
        <location evidence="1 8">Nucleus</location>
    </subcellularLocation>
</comment>
<evidence type="ECO:0000256" key="8">
    <source>
        <dbReference type="RuleBase" id="RU004549"/>
    </source>
</evidence>
<dbReference type="GO" id="GO:0005634">
    <property type="term" value="C:nucleus"/>
    <property type="evidence" value="ECO:0007669"/>
    <property type="project" value="UniProtKB-SubCell"/>
</dbReference>
<keyword evidence="5 8" id="KW-0804">Transcription</keyword>
<evidence type="ECO:0000256" key="5">
    <source>
        <dbReference type="ARBA" id="ARBA00023163"/>
    </source>
</evidence>